<dbReference type="GO" id="GO:0061630">
    <property type="term" value="F:ubiquitin protein ligase activity"/>
    <property type="evidence" value="ECO:0007669"/>
    <property type="project" value="TreeGrafter"/>
</dbReference>
<dbReference type="PROSITE" id="PS51114">
    <property type="entry name" value="FBA"/>
    <property type="match status" value="1"/>
</dbReference>
<reference evidence="2 3" key="2">
    <citation type="submission" date="2018-11" db="EMBL/GenBank/DDBJ databases">
        <authorList>
            <consortium name="Pathogen Informatics"/>
        </authorList>
    </citation>
    <scope>NUCLEOTIDE SEQUENCE [LARGE SCALE GENOMIC DNA]</scope>
</reference>
<gene>
    <name evidence="2" type="ORF">GPUH_LOCUS14139</name>
</gene>
<dbReference type="EMBL" id="UYRT01080931">
    <property type="protein sequence ID" value="VDN23634.1"/>
    <property type="molecule type" value="Genomic_DNA"/>
</dbReference>
<dbReference type="WBParaSite" id="GPUH_0001415401-mRNA-1">
    <property type="protein sequence ID" value="GPUH_0001415401-mRNA-1"/>
    <property type="gene ID" value="GPUH_0001415401"/>
</dbReference>
<dbReference type="GO" id="GO:0006516">
    <property type="term" value="P:glycoprotein catabolic process"/>
    <property type="evidence" value="ECO:0007669"/>
    <property type="project" value="TreeGrafter"/>
</dbReference>
<dbReference type="PANTHER" id="PTHR12125:SF5">
    <property type="entry name" value="F-BOX DOMAIN-CONTAINING PROTEIN"/>
    <property type="match status" value="1"/>
</dbReference>
<feature type="domain" description="FBA" evidence="1">
    <location>
        <begin position="96"/>
        <end position="218"/>
    </location>
</feature>
<dbReference type="InterPro" id="IPR039752">
    <property type="entry name" value="F-box_only"/>
</dbReference>
<dbReference type="GO" id="GO:0019005">
    <property type="term" value="C:SCF ubiquitin ligase complex"/>
    <property type="evidence" value="ECO:0007669"/>
    <property type="project" value="TreeGrafter"/>
</dbReference>
<reference evidence="4" key="1">
    <citation type="submission" date="2016-06" db="UniProtKB">
        <authorList>
            <consortium name="WormBaseParasite"/>
        </authorList>
    </citation>
    <scope>IDENTIFICATION</scope>
</reference>
<dbReference type="Gene3D" id="2.60.120.260">
    <property type="entry name" value="Galactose-binding domain-like"/>
    <property type="match status" value="1"/>
</dbReference>
<dbReference type="SUPFAM" id="SSF81383">
    <property type="entry name" value="F-box domain"/>
    <property type="match status" value="1"/>
</dbReference>
<name>A0A183DZJ8_9BILA</name>
<evidence type="ECO:0000313" key="2">
    <source>
        <dbReference type="EMBL" id="VDN23634.1"/>
    </source>
</evidence>
<sequence length="218" mass="24350">MKSLMSLLGFGGDTGKNCDIFISGEPIPPQILAEILLRIDDAKTIGFVCPLFFQVCRRWHNVLLAPGFWISYLKYRSLPLPPLSLRSAPELNMKKVALLRPFGRNLIVNPSGEDGFKGWNVEMKGGDGFKIERPPEGCANYIGMENVSVAFATSYHWCRKYQIIDLCKEGIEIFFDGNEQYNSWSFLFVTVKTLVGLALPSWETSCSICGLRPSGEGV</sequence>
<keyword evidence="3" id="KW-1185">Reference proteome</keyword>
<accession>A0A183DZJ8</accession>
<dbReference type="InterPro" id="IPR036047">
    <property type="entry name" value="F-box-like_dom_sf"/>
</dbReference>
<dbReference type="AlphaFoldDB" id="A0A183DZJ8"/>
<evidence type="ECO:0000313" key="4">
    <source>
        <dbReference type="WBParaSite" id="GPUH_0001415401-mRNA-1"/>
    </source>
</evidence>
<dbReference type="Pfam" id="PF04300">
    <property type="entry name" value="FBA"/>
    <property type="match status" value="1"/>
</dbReference>
<dbReference type="SMART" id="SM01198">
    <property type="entry name" value="FBA"/>
    <property type="match status" value="1"/>
</dbReference>
<dbReference type="GO" id="GO:0005737">
    <property type="term" value="C:cytoplasm"/>
    <property type="evidence" value="ECO:0007669"/>
    <property type="project" value="TreeGrafter"/>
</dbReference>
<dbReference type="SUPFAM" id="SSF49785">
    <property type="entry name" value="Galactose-binding domain-like"/>
    <property type="match status" value="1"/>
</dbReference>
<protein>
    <submittedName>
        <fullName evidence="4">FBA domain-containing protein</fullName>
    </submittedName>
</protein>
<dbReference type="GO" id="GO:0031146">
    <property type="term" value="P:SCF-dependent proteasomal ubiquitin-dependent protein catabolic process"/>
    <property type="evidence" value="ECO:0007669"/>
    <property type="project" value="TreeGrafter"/>
</dbReference>
<organism evidence="4">
    <name type="scientific">Gongylonema pulchrum</name>
    <dbReference type="NCBI Taxonomy" id="637853"/>
    <lineage>
        <taxon>Eukaryota</taxon>
        <taxon>Metazoa</taxon>
        <taxon>Ecdysozoa</taxon>
        <taxon>Nematoda</taxon>
        <taxon>Chromadorea</taxon>
        <taxon>Rhabditida</taxon>
        <taxon>Spirurina</taxon>
        <taxon>Spiruromorpha</taxon>
        <taxon>Spiruroidea</taxon>
        <taxon>Gongylonematidae</taxon>
        <taxon>Gongylonema</taxon>
    </lineage>
</organism>
<proteinExistence type="predicted"/>
<dbReference type="PANTHER" id="PTHR12125">
    <property type="entry name" value="F-BOX ONLY PROTEIN 6-LIKE PROTEIN"/>
    <property type="match status" value="1"/>
</dbReference>
<dbReference type="InterPro" id="IPR007397">
    <property type="entry name" value="F-box-assoc_dom"/>
</dbReference>
<dbReference type="Proteomes" id="UP000271098">
    <property type="component" value="Unassembled WGS sequence"/>
</dbReference>
<dbReference type="InterPro" id="IPR008979">
    <property type="entry name" value="Galactose-bd-like_sf"/>
</dbReference>
<dbReference type="GO" id="GO:0036503">
    <property type="term" value="P:ERAD pathway"/>
    <property type="evidence" value="ECO:0007669"/>
    <property type="project" value="TreeGrafter"/>
</dbReference>
<evidence type="ECO:0000313" key="3">
    <source>
        <dbReference type="Proteomes" id="UP000271098"/>
    </source>
</evidence>
<evidence type="ECO:0000259" key="1">
    <source>
        <dbReference type="PROSITE" id="PS51114"/>
    </source>
</evidence>
<dbReference type="OrthoDB" id="1107553at2759"/>